<name>A0A026VV91_OOCBI</name>
<dbReference type="EMBL" id="KK107796">
    <property type="protein sequence ID" value="EZA47698.1"/>
    <property type="molecule type" value="Genomic_DNA"/>
</dbReference>
<feature type="compositionally biased region" description="Basic and acidic residues" evidence="1">
    <location>
        <begin position="38"/>
        <end position="61"/>
    </location>
</feature>
<sequence length="61" mass="6802">MNALVFKRSGHRERGKIDETETLSYLEEGNVEPVGGTRGRDSRMERGHCRDVPGSDGERGN</sequence>
<keyword evidence="3" id="KW-1185">Reference proteome</keyword>
<reference evidence="2 3" key="1">
    <citation type="journal article" date="2014" name="Curr. Biol.">
        <title>The genome of the clonal raider ant Cerapachys biroi.</title>
        <authorList>
            <person name="Oxley P.R."/>
            <person name="Ji L."/>
            <person name="Fetter-Pruneda I."/>
            <person name="McKenzie S.K."/>
            <person name="Li C."/>
            <person name="Hu H."/>
            <person name="Zhang G."/>
            <person name="Kronauer D.J."/>
        </authorList>
    </citation>
    <scope>NUCLEOTIDE SEQUENCE [LARGE SCALE GENOMIC DNA]</scope>
</reference>
<proteinExistence type="predicted"/>
<feature type="region of interest" description="Disordered" evidence="1">
    <location>
        <begin position="1"/>
        <end position="61"/>
    </location>
</feature>
<dbReference type="AlphaFoldDB" id="A0A026VV91"/>
<organism evidence="2 3">
    <name type="scientific">Ooceraea biroi</name>
    <name type="common">Clonal raider ant</name>
    <name type="synonym">Cerapachys biroi</name>
    <dbReference type="NCBI Taxonomy" id="2015173"/>
    <lineage>
        <taxon>Eukaryota</taxon>
        <taxon>Metazoa</taxon>
        <taxon>Ecdysozoa</taxon>
        <taxon>Arthropoda</taxon>
        <taxon>Hexapoda</taxon>
        <taxon>Insecta</taxon>
        <taxon>Pterygota</taxon>
        <taxon>Neoptera</taxon>
        <taxon>Endopterygota</taxon>
        <taxon>Hymenoptera</taxon>
        <taxon>Apocrita</taxon>
        <taxon>Aculeata</taxon>
        <taxon>Formicoidea</taxon>
        <taxon>Formicidae</taxon>
        <taxon>Dorylinae</taxon>
        <taxon>Ooceraea</taxon>
    </lineage>
</organism>
<protein>
    <submittedName>
        <fullName evidence="2">Uncharacterized protein</fullName>
    </submittedName>
</protein>
<dbReference type="Proteomes" id="UP000053097">
    <property type="component" value="Unassembled WGS sequence"/>
</dbReference>
<accession>A0A026VV91</accession>
<evidence type="ECO:0000313" key="3">
    <source>
        <dbReference type="Proteomes" id="UP000053097"/>
    </source>
</evidence>
<evidence type="ECO:0000256" key="1">
    <source>
        <dbReference type="SAM" id="MobiDB-lite"/>
    </source>
</evidence>
<evidence type="ECO:0000313" key="2">
    <source>
        <dbReference type="EMBL" id="EZA47698.1"/>
    </source>
</evidence>
<gene>
    <name evidence="2" type="ORF">X777_15446</name>
</gene>